<dbReference type="Proteomes" id="UP000182248">
    <property type="component" value="Unassembled WGS sequence"/>
</dbReference>
<dbReference type="AlphaFoldDB" id="A0A1K1N1B9"/>
<evidence type="ECO:0000313" key="2">
    <source>
        <dbReference type="Proteomes" id="UP000182248"/>
    </source>
</evidence>
<name>A0A1K1N1B9_9FLAO</name>
<reference evidence="1 2" key="1">
    <citation type="submission" date="2016-11" db="EMBL/GenBank/DDBJ databases">
        <authorList>
            <person name="Jaros S."/>
            <person name="Januszkiewicz K."/>
            <person name="Wedrychowicz H."/>
        </authorList>
    </citation>
    <scope>NUCLEOTIDE SEQUENCE [LARGE SCALE GENOMIC DNA]</scope>
    <source>
        <strain evidence="1 2">CGMCC 1.12145</strain>
    </source>
</reference>
<proteinExistence type="predicted"/>
<organism evidence="1 2">
    <name type="scientific">Sinomicrobium oceani</name>
    <dbReference type="NCBI Taxonomy" id="1150368"/>
    <lineage>
        <taxon>Bacteria</taxon>
        <taxon>Pseudomonadati</taxon>
        <taxon>Bacteroidota</taxon>
        <taxon>Flavobacteriia</taxon>
        <taxon>Flavobacteriales</taxon>
        <taxon>Flavobacteriaceae</taxon>
        <taxon>Sinomicrobium</taxon>
    </lineage>
</organism>
<dbReference type="STRING" id="1150368.SAMN02927921_00948"/>
<sequence>MISKNKKELEKLPDQIKHEINKCLEIHHELEKFNEGETDIVALHKKLEKILDKYEV</sequence>
<protein>
    <submittedName>
        <fullName evidence="1">Uncharacterized protein</fullName>
    </submittedName>
</protein>
<gene>
    <name evidence="1" type="ORF">SAMN02927921_00948</name>
</gene>
<keyword evidence="2" id="KW-1185">Reference proteome</keyword>
<dbReference type="EMBL" id="FPJE01000004">
    <property type="protein sequence ID" value="SFW29192.1"/>
    <property type="molecule type" value="Genomic_DNA"/>
</dbReference>
<accession>A0A1K1N1B9</accession>
<evidence type="ECO:0000313" key="1">
    <source>
        <dbReference type="EMBL" id="SFW29192.1"/>
    </source>
</evidence>
<dbReference type="RefSeq" id="WP_175545749.1">
    <property type="nucleotide sequence ID" value="NZ_FPJE01000004.1"/>
</dbReference>